<dbReference type="InterPro" id="IPR001753">
    <property type="entry name" value="Enoyl-CoA_hydra/iso"/>
</dbReference>
<evidence type="ECO:0000256" key="12">
    <source>
        <dbReference type="ARBA" id="ARBA00023235"/>
    </source>
</evidence>
<dbReference type="EC" id="5.1.2.3" evidence="17"/>
<organism evidence="17">
    <name type="scientific">anaerobic digester metagenome</name>
    <dbReference type="NCBI Taxonomy" id="1263854"/>
    <lineage>
        <taxon>unclassified sequences</taxon>
        <taxon>metagenomes</taxon>
        <taxon>ecological metagenomes</taxon>
    </lineage>
</organism>
<feature type="domain" description="3-hydroxyacyl-CoA dehydrogenase C-terminal" evidence="15">
    <location>
        <begin position="189"/>
        <end position="283"/>
    </location>
</feature>
<evidence type="ECO:0000259" key="15">
    <source>
        <dbReference type="Pfam" id="PF00725"/>
    </source>
</evidence>
<dbReference type="GO" id="GO:0006635">
    <property type="term" value="P:fatty acid beta-oxidation"/>
    <property type="evidence" value="ECO:0007669"/>
    <property type="project" value="UniProtKB-UniPathway"/>
</dbReference>
<name>A0A485LXZ3_9ZZZZ</name>
<comment type="pathway">
    <text evidence="2">Lipid metabolism; fatty acid beta-oxidation.</text>
</comment>
<evidence type="ECO:0000256" key="11">
    <source>
        <dbReference type="ARBA" id="ARBA00023140"/>
    </source>
</evidence>
<dbReference type="PROSITE" id="PS00067">
    <property type="entry name" value="3HCDH"/>
    <property type="match status" value="1"/>
</dbReference>
<dbReference type="GO" id="GO:0008692">
    <property type="term" value="F:3-hydroxybutyryl-CoA epimerase activity"/>
    <property type="evidence" value="ECO:0007669"/>
    <property type="project" value="UniProtKB-EC"/>
</dbReference>
<evidence type="ECO:0000256" key="8">
    <source>
        <dbReference type="ARBA" id="ARBA00023002"/>
    </source>
</evidence>
<dbReference type="Gene3D" id="1.10.1040.10">
    <property type="entry name" value="N-(1-d-carboxylethyl)-l-norvaline Dehydrogenase, domain 2"/>
    <property type="match status" value="2"/>
</dbReference>
<comment type="similarity">
    <text evidence="4">In the N-terminal section; belongs to the enoyl-CoA hydratase/isomerase family.</text>
</comment>
<evidence type="ECO:0000256" key="3">
    <source>
        <dbReference type="ARBA" id="ARBA00005254"/>
    </source>
</evidence>
<dbReference type="InterPro" id="IPR008927">
    <property type="entry name" value="6-PGluconate_DH-like_C_sf"/>
</dbReference>
<reference evidence="17" key="1">
    <citation type="submission" date="2019-03" db="EMBL/GenBank/DDBJ databases">
        <authorList>
            <person name="Hao L."/>
        </authorList>
    </citation>
    <scope>NUCLEOTIDE SEQUENCE</scope>
</reference>
<keyword evidence="14" id="KW-0511">Multifunctional enzyme</keyword>
<dbReference type="InterPro" id="IPR013328">
    <property type="entry name" value="6PGD_dom2"/>
</dbReference>
<evidence type="ECO:0000256" key="14">
    <source>
        <dbReference type="ARBA" id="ARBA00023268"/>
    </source>
</evidence>
<dbReference type="SUPFAM" id="SSF51735">
    <property type="entry name" value="NAD(P)-binding Rossmann-fold domains"/>
    <property type="match status" value="1"/>
</dbReference>
<keyword evidence="9" id="KW-0520">NAD</keyword>
<keyword evidence="12 17" id="KW-0413">Isomerase</keyword>
<dbReference type="GO" id="GO:0005777">
    <property type="term" value="C:peroxisome"/>
    <property type="evidence" value="ECO:0007669"/>
    <property type="project" value="UniProtKB-SubCell"/>
</dbReference>
<evidence type="ECO:0000256" key="1">
    <source>
        <dbReference type="ARBA" id="ARBA00004275"/>
    </source>
</evidence>
<accession>A0A485LXZ3</accession>
<dbReference type="SUPFAM" id="SSF52096">
    <property type="entry name" value="ClpP/crotonase"/>
    <property type="match status" value="1"/>
</dbReference>
<keyword evidence="11" id="KW-0576">Peroxisome</keyword>
<dbReference type="UniPathway" id="UPA00659"/>
<dbReference type="InterPro" id="IPR018376">
    <property type="entry name" value="Enoyl-CoA_hyd/isom_CS"/>
</dbReference>
<dbReference type="EC" id="4.2.1.17" evidence="17"/>
<dbReference type="Gene3D" id="3.90.226.10">
    <property type="entry name" value="2-enoyl-CoA Hydratase, Chain A, domain 1"/>
    <property type="match status" value="1"/>
</dbReference>
<evidence type="ECO:0000256" key="4">
    <source>
        <dbReference type="ARBA" id="ARBA00008750"/>
    </source>
</evidence>
<comment type="similarity">
    <text evidence="3">Belongs to the enoyl-CoA hydratase/isomerase family.</text>
</comment>
<dbReference type="Pfam" id="PF02737">
    <property type="entry name" value="3HCDH_N"/>
    <property type="match status" value="1"/>
</dbReference>
<dbReference type="GO" id="GO:0003857">
    <property type="term" value="F:(3S)-3-hydroxyacyl-CoA dehydrogenase (NAD+) activity"/>
    <property type="evidence" value="ECO:0007669"/>
    <property type="project" value="TreeGrafter"/>
</dbReference>
<dbReference type="FunFam" id="3.40.50.720:FF:000009">
    <property type="entry name" value="Fatty oxidation complex, alpha subunit"/>
    <property type="match status" value="1"/>
</dbReference>
<dbReference type="Gene3D" id="3.40.50.720">
    <property type="entry name" value="NAD(P)-binding Rossmann-like Domain"/>
    <property type="match status" value="1"/>
</dbReference>
<comment type="similarity">
    <text evidence="5">Belongs to the 3-hydroxyacyl-CoA dehydrogenase family.</text>
</comment>
<dbReference type="InterPro" id="IPR036291">
    <property type="entry name" value="NAD(P)-bd_dom_sf"/>
</dbReference>
<dbReference type="EMBL" id="CAADRM010000035">
    <property type="protein sequence ID" value="VFU12204.1"/>
    <property type="molecule type" value="Genomic_DNA"/>
</dbReference>
<comment type="subunit">
    <text evidence="6">Monomer.</text>
</comment>
<dbReference type="PANTHER" id="PTHR23309:SF49">
    <property type="entry name" value="PEROXISOMAL BIFUNCTIONAL ENZYME"/>
    <property type="match status" value="1"/>
</dbReference>
<comment type="subcellular location">
    <subcellularLocation>
        <location evidence="1">Peroxisome</location>
    </subcellularLocation>
</comment>
<dbReference type="AlphaFoldDB" id="A0A485LXZ3"/>
<keyword evidence="8" id="KW-0560">Oxidoreductase</keyword>
<evidence type="ECO:0000256" key="6">
    <source>
        <dbReference type="ARBA" id="ARBA00011245"/>
    </source>
</evidence>
<keyword evidence="13 17" id="KW-0456">Lyase</keyword>
<dbReference type="GO" id="GO:0070403">
    <property type="term" value="F:NAD+ binding"/>
    <property type="evidence" value="ECO:0007669"/>
    <property type="project" value="InterPro"/>
</dbReference>
<evidence type="ECO:0000313" key="17">
    <source>
        <dbReference type="EMBL" id="VFU12204.1"/>
    </source>
</evidence>
<sequence length="658" mass="72094">MMQIKKAAVIGGGAMGGSIAHLLSSAGIQCFIKDIEQKFIDKALEQSRSIYDKQVKKGKLDPKKADDLQGLLSGSVDYDKDFMGDVDLVIEAVPEIMKIKQDVFAELEKICPGRTILASNTSTLSLTEISKKLKDKSRFVGLHFFNPAHVMKLVEVIYDENTSRETVGVMMEFSQIIGKEPIKVKNGPGFAVNRILIPYMNEAVLALMEGEGTMEEIDDAMTDFGMPLGPFALWDLVGLDVGLHASKTLEEAYPERTPIPELLKHLVDKKMLGQKTGKGFYDYSSGGKVPSKEVERFLKNWKKDNPQSDLAFSPDRLMAVQIREALWILSDGLASAHDIDTGMVYGTNFPTKAAWGPLHYAEDVGWDAVNDLLCSLSCEYGPERFTAPVLLKNLLKGESVFENCTYEVDSDGVAVMTINNPPMNTLGRKTKEDITKAVLHAVADPSVRVILITGRGRAFVAGADIEEMKRFKSVNDGIELSNRGYRMTNTIEEANKPIIAVINGFCLGGGLELAMSCHIRIASDKARLGLPEITLGLIPGFSGTQRLPRIVGKAKGLEMILSGSHYSAQEAFEMGLVNRVVPHNRLMDEARALARTIASRSRVAVGAAMDAVMRGLEVSFEEGLPIEAENFGRVAASQDAKEGLDAFLAKRKPVFKDR</sequence>
<evidence type="ECO:0000256" key="7">
    <source>
        <dbReference type="ARBA" id="ARBA00022832"/>
    </source>
</evidence>
<dbReference type="PANTHER" id="PTHR23309">
    <property type="entry name" value="3-HYDROXYACYL-COA DEHYROGENASE"/>
    <property type="match status" value="1"/>
</dbReference>
<dbReference type="InterPro" id="IPR029045">
    <property type="entry name" value="ClpP/crotonase-like_dom_sf"/>
</dbReference>
<feature type="domain" description="3-hydroxyacyl-CoA dehydrogenase NAD binding" evidence="16">
    <location>
        <begin position="6"/>
        <end position="186"/>
    </location>
</feature>
<feature type="domain" description="3-hydroxyacyl-CoA dehydrogenase C-terminal" evidence="15">
    <location>
        <begin position="315"/>
        <end position="396"/>
    </location>
</feature>
<evidence type="ECO:0000256" key="10">
    <source>
        <dbReference type="ARBA" id="ARBA00023098"/>
    </source>
</evidence>
<evidence type="ECO:0000259" key="16">
    <source>
        <dbReference type="Pfam" id="PF02737"/>
    </source>
</evidence>
<dbReference type="Pfam" id="PF00378">
    <property type="entry name" value="ECH_1"/>
    <property type="match status" value="1"/>
</dbReference>
<dbReference type="CDD" id="cd06558">
    <property type="entry name" value="crotonase-like"/>
    <property type="match status" value="1"/>
</dbReference>
<keyword evidence="10" id="KW-0443">Lipid metabolism</keyword>
<dbReference type="PROSITE" id="PS00166">
    <property type="entry name" value="ENOYL_COA_HYDRATASE"/>
    <property type="match status" value="1"/>
</dbReference>
<dbReference type="GO" id="GO:0004300">
    <property type="term" value="F:enoyl-CoA hydratase activity"/>
    <property type="evidence" value="ECO:0007669"/>
    <property type="project" value="UniProtKB-EC"/>
</dbReference>
<evidence type="ECO:0000256" key="9">
    <source>
        <dbReference type="ARBA" id="ARBA00023027"/>
    </source>
</evidence>
<dbReference type="SUPFAM" id="SSF48179">
    <property type="entry name" value="6-phosphogluconate dehydrogenase C-terminal domain-like"/>
    <property type="match status" value="2"/>
</dbReference>
<evidence type="ECO:0000256" key="13">
    <source>
        <dbReference type="ARBA" id="ARBA00023239"/>
    </source>
</evidence>
<keyword evidence="7" id="KW-0276">Fatty acid metabolism</keyword>
<proteinExistence type="inferred from homology"/>
<dbReference type="InterPro" id="IPR006180">
    <property type="entry name" value="3-OHacyl-CoA_DH_CS"/>
</dbReference>
<protein>
    <submittedName>
        <fullName evidence="17">Enoyl-CoA hydratase/isomerase family (3-hydroxybutyryl-CoA dehydratase (Crotonase))</fullName>
        <ecNumber evidence="17">4.2.1.17</ecNumber>
        <ecNumber evidence="17">5.1.2.3</ecNumber>
    </submittedName>
</protein>
<dbReference type="Pfam" id="PF00725">
    <property type="entry name" value="3HCDH"/>
    <property type="match status" value="2"/>
</dbReference>
<evidence type="ECO:0000256" key="5">
    <source>
        <dbReference type="ARBA" id="ARBA00009463"/>
    </source>
</evidence>
<evidence type="ECO:0000256" key="2">
    <source>
        <dbReference type="ARBA" id="ARBA00005005"/>
    </source>
</evidence>
<gene>
    <name evidence="17" type="primary">paaF</name>
    <name evidence="17" type="ORF">SCFA_130011</name>
</gene>
<dbReference type="FunFam" id="1.10.12.10:FF:000001">
    <property type="entry name" value="Probable enoyl-CoA hydratase, mitochondrial"/>
    <property type="match status" value="1"/>
</dbReference>
<dbReference type="FunFam" id="3.90.226.10:FF:000009">
    <property type="entry name" value="Carnitinyl-CoA dehydratase"/>
    <property type="match status" value="1"/>
</dbReference>
<dbReference type="InterPro" id="IPR006176">
    <property type="entry name" value="3-OHacyl-CoA_DH_NAD-bd"/>
</dbReference>
<dbReference type="InterPro" id="IPR006108">
    <property type="entry name" value="3HC_DH_C"/>
</dbReference>